<proteinExistence type="inferred from homology"/>
<evidence type="ECO:0000256" key="2">
    <source>
        <dbReference type="ARBA" id="ARBA00009477"/>
    </source>
</evidence>
<dbReference type="Pfam" id="PF25967">
    <property type="entry name" value="RND-MFP_C"/>
    <property type="match status" value="1"/>
</dbReference>
<organism evidence="6 7">
    <name type="scientific">Pseudopedobacter saltans</name>
    <dbReference type="NCBI Taxonomy" id="151895"/>
    <lineage>
        <taxon>Bacteria</taxon>
        <taxon>Pseudomonadati</taxon>
        <taxon>Bacteroidota</taxon>
        <taxon>Sphingobacteriia</taxon>
        <taxon>Sphingobacteriales</taxon>
        <taxon>Sphingobacteriaceae</taxon>
        <taxon>Pseudopedobacter</taxon>
    </lineage>
</organism>
<dbReference type="SUPFAM" id="SSF111369">
    <property type="entry name" value="HlyD-like secretion proteins"/>
    <property type="match status" value="1"/>
</dbReference>
<dbReference type="Gene3D" id="2.40.30.170">
    <property type="match status" value="1"/>
</dbReference>
<dbReference type="AlphaFoldDB" id="A0A2W5ERL6"/>
<dbReference type="InterPro" id="IPR058627">
    <property type="entry name" value="MdtA-like_C"/>
</dbReference>
<name>A0A2W5ERL6_9SPHI</name>
<dbReference type="Gene3D" id="2.40.50.100">
    <property type="match status" value="1"/>
</dbReference>
<comment type="caution">
    <text evidence="6">The sequence shown here is derived from an EMBL/GenBank/DDBJ whole genome shotgun (WGS) entry which is preliminary data.</text>
</comment>
<dbReference type="GO" id="GO:0046677">
    <property type="term" value="P:response to antibiotic"/>
    <property type="evidence" value="ECO:0007669"/>
    <property type="project" value="TreeGrafter"/>
</dbReference>
<protein>
    <submittedName>
        <fullName evidence="6">Efflux RND transporter periplasmic adaptor subunit</fullName>
    </submittedName>
</protein>
<dbReference type="Pfam" id="PF25944">
    <property type="entry name" value="Beta-barrel_RND"/>
    <property type="match status" value="1"/>
</dbReference>
<dbReference type="Gene3D" id="2.40.420.20">
    <property type="match status" value="1"/>
</dbReference>
<evidence type="ECO:0000313" key="6">
    <source>
        <dbReference type="EMBL" id="PZP44217.1"/>
    </source>
</evidence>
<dbReference type="PANTHER" id="PTHR30158">
    <property type="entry name" value="ACRA/E-RELATED COMPONENT OF DRUG EFFLUX TRANSPORTER"/>
    <property type="match status" value="1"/>
</dbReference>
<evidence type="ECO:0000259" key="4">
    <source>
        <dbReference type="Pfam" id="PF25944"/>
    </source>
</evidence>
<evidence type="ECO:0000259" key="5">
    <source>
        <dbReference type="Pfam" id="PF25967"/>
    </source>
</evidence>
<dbReference type="Pfam" id="PF25917">
    <property type="entry name" value="BSH_RND"/>
    <property type="match status" value="1"/>
</dbReference>
<dbReference type="Gene3D" id="1.10.287.470">
    <property type="entry name" value="Helix hairpin bin"/>
    <property type="match status" value="1"/>
</dbReference>
<dbReference type="GO" id="GO:0030313">
    <property type="term" value="C:cell envelope"/>
    <property type="evidence" value="ECO:0007669"/>
    <property type="project" value="UniProtKB-SubCell"/>
</dbReference>
<dbReference type="Proteomes" id="UP000249645">
    <property type="component" value="Unassembled WGS sequence"/>
</dbReference>
<comment type="similarity">
    <text evidence="2">Belongs to the membrane fusion protein (MFP) (TC 8.A.1) family.</text>
</comment>
<dbReference type="InterPro" id="IPR006143">
    <property type="entry name" value="RND_pump_MFP"/>
</dbReference>
<feature type="domain" description="Multidrug resistance protein MdtA-like beta-barrel" evidence="4">
    <location>
        <begin position="264"/>
        <end position="321"/>
    </location>
</feature>
<evidence type="ECO:0000256" key="1">
    <source>
        <dbReference type="ARBA" id="ARBA00004196"/>
    </source>
</evidence>
<dbReference type="EMBL" id="QFOI01000326">
    <property type="protein sequence ID" value="PZP44217.1"/>
    <property type="molecule type" value="Genomic_DNA"/>
</dbReference>
<reference evidence="6 7" key="1">
    <citation type="submission" date="2017-11" db="EMBL/GenBank/DDBJ databases">
        <title>Infants hospitalized years apart are colonized by the same room-sourced microbial strains.</title>
        <authorList>
            <person name="Brooks B."/>
            <person name="Olm M.R."/>
            <person name="Firek B.A."/>
            <person name="Baker R."/>
            <person name="Thomas B.C."/>
            <person name="Morowitz M.J."/>
            <person name="Banfield J.F."/>
        </authorList>
    </citation>
    <scope>NUCLEOTIDE SEQUENCE [LARGE SCALE GENOMIC DNA]</scope>
    <source>
        <strain evidence="6">S2_009_000_R2_76</strain>
    </source>
</reference>
<comment type="subcellular location">
    <subcellularLocation>
        <location evidence="1">Cell envelope</location>
    </subcellularLocation>
</comment>
<feature type="domain" description="Multidrug resistance protein MdtA-like C-terminal permuted SH3" evidence="5">
    <location>
        <begin position="325"/>
        <end position="385"/>
    </location>
</feature>
<dbReference type="GO" id="GO:0005886">
    <property type="term" value="C:plasma membrane"/>
    <property type="evidence" value="ECO:0007669"/>
    <property type="project" value="TreeGrafter"/>
</dbReference>
<accession>A0A2W5ERL6</accession>
<dbReference type="GO" id="GO:0022857">
    <property type="term" value="F:transmembrane transporter activity"/>
    <property type="evidence" value="ECO:0007669"/>
    <property type="project" value="InterPro"/>
</dbReference>
<dbReference type="PANTHER" id="PTHR30158:SF23">
    <property type="entry name" value="MULTIDRUG RESISTANCE PROTEIN MEXA"/>
    <property type="match status" value="1"/>
</dbReference>
<evidence type="ECO:0000313" key="7">
    <source>
        <dbReference type="Proteomes" id="UP000249645"/>
    </source>
</evidence>
<gene>
    <name evidence="6" type="ORF">DI598_14760</name>
</gene>
<dbReference type="InterPro" id="IPR058626">
    <property type="entry name" value="MdtA-like_b-barrel"/>
</dbReference>
<feature type="domain" description="Multidrug resistance protein MdtA-like barrel-sandwich hybrid" evidence="3">
    <location>
        <begin position="88"/>
        <end position="228"/>
    </location>
</feature>
<dbReference type="InterPro" id="IPR058625">
    <property type="entry name" value="MdtA-like_BSH"/>
</dbReference>
<sequence length="412" mass="44599">MRLDFGEFRSIRKNIDNMKSHFSFNSYRLQFALPLALFALFLWSCGGKQNTQGNGATAAPEYKVYSVIDTSALLYTEYPATLKGVQDIEIRPKIDGYIDKVWVDEGQSVKKGQVLFTIRNPEYEQSLRSAAASIESAKAQVASAKLTVDKTIPLVKKGIISNYTLQANELTLASEKALLAEAVATYKNAQVNLSYTTITSPVSGYVGTLPMKLGSYVSATSTNALTTISDINKIYAYFSINEKDPLFLSQDHNLSFAKRVEALPNANLLLTDNDIYALKGKMETVSGLINTSTGSFNVRAGFDNPQHTLRSGGTGTIRIPEQLNNVIVIPQSATNDIQGKILVYILQKDSSIVSAKVSVKEVPGGQFYVVNSGLKAGDKILVEGVGIVAEGTKITPKLVGANQALAVDTTSL</sequence>
<evidence type="ECO:0000259" key="3">
    <source>
        <dbReference type="Pfam" id="PF25917"/>
    </source>
</evidence>
<dbReference type="NCBIfam" id="TIGR01730">
    <property type="entry name" value="RND_mfp"/>
    <property type="match status" value="1"/>
</dbReference>